<feature type="compositionally biased region" description="Basic and acidic residues" evidence="1">
    <location>
        <begin position="41"/>
        <end position="50"/>
    </location>
</feature>
<sequence length="160" mass="18254">MVQLSKFMIPCRSPTLTQSTVLLHHRKCPVLHRTPSASTDLVHKGTEKPQRPGRPSRRIFPAQVPPPTSVLLDDLMDMQKRWKKKCDKVVSGTDPASSLWDETVQQQPSSTFGLSNPVLCIFVSCTRRIRLLRRYKLMVYDQPPFNTVVELAQHAARLPR</sequence>
<evidence type="ECO:0000313" key="2">
    <source>
        <dbReference type="EMBL" id="KAF5368199.1"/>
    </source>
</evidence>
<dbReference type="AlphaFoldDB" id="A0A8H5LSX5"/>
<organism evidence="2 3">
    <name type="scientific">Collybiopsis confluens</name>
    <dbReference type="NCBI Taxonomy" id="2823264"/>
    <lineage>
        <taxon>Eukaryota</taxon>
        <taxon>Fungi</taxon>
        <taxon>Dikarya</taxon>
        <taxon>Basidiomycota</taxon>
        <taxon>Agaricomycotina</taxon>
        <taxon>Agaricomycetes</taxon>
        <taxon>Agaricomycetidae</taxon>
        <taxon>Agaricales</taxon>
        <taxon>Marasmiineae</taxon>
        <taxon>Omphalotaceae</taxon>
        <taxon>Collybiopsis</taxon>
    </lineage>
</organism>
<name>A0A8H5LSX5_9AGAR</name>
<evidence type="ECO:0000256" key="1">
    <source>
        <dbReference type="SAM" id="MobiDB-lite"/>
    </source>
</evidence>
<comment type="caution">
    <text evidence="2">The sequence shown here is derived from an EMBL/GenBank/DDBJ whole genome shotgun (WGS) entry which is preliminary data.</text>
</comment>
<accession>A0A8H5LSX5</accession>
<keyword evidence="3" id="KW-1185">Reference proteome</keyword>
<evidence type="ECO:0000313" key="3">
    <source>
        <dbReference type="Proteomes" id="UP000518752"/>
    </source>
</evidence>
<gene>
    <name evidence="2" type="ORF">D9757_011291</name>
</gene>
<protein>
    <submittedName>
        <fullName evidence="2">Uncharacterized protein</fullName>
    </submittedName>
</protein>
<feature type="region of interest" description="Disordered" evidence="1">
    <location>
        <begin position="34"/>
        <end position="63"/>
    </location>
</feature>
<proteinExistence type="predicted"/>
<dbReference type="Proteomes" id="UP000518752">
    <property type="component" value="Unassembled WGS sequence"/>
</dbReference>
<dbReference type="EMBL" id="JAACJN010000136">
    <property type="protein sequence ID" value="KAF5368199.1"/>
    <property type="molecule type" value="Genomic_DNA"/>
</dbReference>
<reference evidence="2 3" key="1">
    <citation type="journal article" date="2020" name="ISME J.">
        <title>Uncovering the hidden diversity of litter-decomposition mechanisms in mushroom-forming fungi.</title>
        <authorList>
            <person name="Floudas D."/>
            <person name="Bentzer J."/>
            <person name="Ahren D."/>
            <person name="Johansson T."/>
            <person name="Persson P."/>
            <person name="Tunlid A."/>
        </authorList>
    </citation>
    <scope>NUCLEOTIDE SEQUENCE [LARGE SCALE GENOMIC DNA]</scope>
    <source>
        <strain evidence="2 3">CBS 406.79</strain>
    </source>
</reference>